<dbReference type="RefSeq" id="WP_184791973.1">
    <property type="nucleotide sequence ID" value="NZ_BONT01000073.1"/>
</dbReference>
<comment type="caution">
    <text evidence="1">The sequence shown here is derived from an EMBL/GenBank/DDBJ whole genome shotgun (WGS) entry which is preliminary data.</text>
</comment>
<proteinExistence type="predicted"/>
<dbReference type="InterPro" id="IPR021247">
    <property type="entry name" value="DUF2785"/>
</dbReference>
<protein>
    <recommendedName>
        <fullName evidence="3">DUF2785 domain-containing protein</fullName>
    </recommendedName>
</protein>
<evidence type="ECO:0000313" key="2">
    <source>
        <dbReference type="Proteomes" id="UP000548476"/>
    </source>
</evidence>
<keyword evidence="2" id="KW-1185">Reference proteome</keyword>
<organism evidence="1 2">
    <name type="scientific">Phytomonospora endophytica</name>
    <dbReference type="NCBI Taxonomy" id="714109"/>
    <lineage>
        <taxon>Bacteria</taxon>
        <taxon>Bacillati</taxon>
        <taxon>Actinomycetota</taxon>
        <taxon>Actinomycetes</taxon>
        <taxon>Micromonosporales</taxon>
        <taxon>Micromonosporaceae</taxon>
        <taxon>Phytomonospora</taxon>
    </lineage>
</organism>
<dbReference type="AlphaFoldDB" id="A0A841FZ55"/>
<dbReference type="Proteomes" id="UP000548476">
    <property type="component" value="Unassembled WGS sequence"/>
</dbReference>
<accession>A0A841FZ55</accession>
<dbReference type="Pfam" id="PF10978">
    <property type="entry name" value="DUF2785"/>
    <property type="match status" value="1"/>
</dbReference>
<reference evidence="1 2" key="1">
    <citation type="submission" date="2020-08" db="EMBL/GenBank/DDBJ databases">
        <title>Genomic Encyclopedia of Type Strains, Phase IV (KMG-IV): sequencing the most valuable type-strain genomes for metagenomic binning, comparative biology and taxonomic classification.</title>
        <authorList>
            <person name="Goeker M."/>
        </authorList>
    </citation>
    <scope>NUCLEOTIDE SEQUENCE [LARGE SCALE GENOMIC DNA]</scope>
    <source>
        <strain evidence="1 2">YIM 65646</strain>
    </source>
</reference>
<sequence length="265" mass="28997">MTDWRKIIDGGFAVPDGAGVPGLVTELCEALRSRDPVVRDRHGYSVLATWIGRGVLDEDALRELGDAMAARFADPEIQARTFAPLILDAIVSAGVFESRWVEAFSDWYTGEEDLRGLDPELGWLHAVAHGADLLGTFGRRPEVDAVEMLALAARRMTTPAPHVWDAMEDDRLAHAVALTLTRAELGEEDATGWLSTVAAAFEGRDRSRIEPLVANALRTLRVLYLLADRGVRPHWRADPVLALVHRDVLRERIAATTAVVAPIAG</sequence>
<gene>
    <name evidence="1" type="ORF">HNR73_006887</name>
</gene>
<evidence type="ECO:0008006" key="3">
    <source>
        <dbReference type="Google" id="ProtNLM"/>
    </source>
</evidence>
<evidence type="ECO:0000313" key="1">
    <source>
        <dbReference type="EMBL" id="MBB6038998.1"/>
    </source>
</evidence>
<dbReference type="EMBL" id="JACHGT010000019">
    <property type="protein sequence ID" value="MBB6038998.1"/>
    <property type="molecule type" value="Genomic_DNA"/>
</dbReference>
<name>A0A841FZ55_9ACTN</name>